<dbReference type="AlphaFoldDB" id="A0A4Y2D7T0"/>
<evidence type="ECO:0008006" key="5">
    <source>
        <dbReference type="Google" id="ProtNLM"/>
    </source>
</evidence>
<dbReference type="EMBL" id="BGPR01000307">
    <property type="protein sequence ID" value="GBM12014.1"/>
    <property type="molecule type" value="Genomic_DNA"/>
</dbReference>
<comment type="caution">
    <text evidence="3">The sequence shown here is derived from an EMBL/GenBank/DDBJ whole genome shotgun (WGS) entry which is preliminary data.</text>
</comment>
<feature type="signal peptide" evidence="2">
    <location>
        <begin position="1"/>
        <end position="29"/>
    </location>
</feature>
<keyword evidence="2" id="KW-0732">Signal</keyword>
<evidence type="ECO:0000313" key="4">
    <source>
        <dbReference type="Proteomes" id="UP000499080"/>
    </source>
</evidence>
<accession>A0A4Y2D7T0</accession>
<feature type="compositionally biased region" description="Polar residues" evidence="1">
    <location>
        <begin position="152"/>
        <end position="163"/>
    </location>
</feature>
<reference evidence="3 4" key="1">
    <citation type="journal article" date="2019" name="Sci. Rep.">
        <title>Orb-weaving spider Araneus ventricosus genome elucidates the spidroin gene catalogue.</title>
        <authorList>
            <person name="Kono N."/>
            <person name="Nakamura H."/>
            <person name="Ohtoshi R."/>
            <person name="Moran D.A.P."/>
            <person name="Shinohara A."/>
            <person name="Yoshida Y."/>
            <person name="Fujiwara M."/>
            <person name="Mori M."/>
            <person name="Tomita M."/>
            <person name="Arakawa K."/>
        </authorList>
    </citation>
    <scope>NUCLEOTIDE SEQUENCE [LARGE SCALE GENOMIC DNA]</scope>
</reference>
<evidence type="ECO:0000313" key="3">
    <source>
        <dbReference type="EMBL" id="GBM12014.1"/>
    </source>
</evidence>
<feature type="chain" id="PRO_5021221965" description="Secreted protein" evidence="2">
    <location>
        <begin position="30"/>
        <end position="163"/>
    </location>
</feature>
<protein>
    <recommendedName>
        <fullName evidence="5">Secreted protein</fullName>
    </recommendedName>
</protein>
<proteinExistence type="predicted"/>
<dbReference type="Proteomes" id="UP000499080">
    <property type="component" value="Unassembled WGS sequence"/>
</dbReference>
<gene>
    <name evidence="3" type="ORF">AVEN_256099_1</name>
</gene>
<name>A0A4Y2D7T0_ARAVE</name>
<evidence type="ECO:0000256" key="2">
    <source>
        <dbReference type="SAM" id="SignalP"/>
    </source>
</evidence>
<keyword evidence="4" id="KW-1185">Reference proteome</keyword>
<feature type="region of interest" description="Disordered" evidence="1">
    <location>
        <begin position="141"/>
        <end position="163"/>
    </location>
</feature>
<sequence>MWARNSWISKMVLASPGCIVMNLWLSATSEDETNFLWDVSAGSIMCRPKVSYLCEECRTNLTNLLKPCSYGLSFHEFRPRFALFPVVGTGRNNVAREIVSAFVVSRVMAVNSTHVKGGGEARRLQCISSLEGCREIRQATRRRNSTDHIPQVRTSSDSRFAKR</sequence>
<organism evidence="3 4">
    <name type="scientific">Araneus ventricosus</name>
    <name type="common">Orbweaver spider</name>
    <name type="synonym">Epeira ventricosa</name>
    <dbReference type="NCBI Taxonomy" id="182803"/>
    <lineage>
        <taxon>Eukaryota</taxon>
        <taxon>Metazoa</taxon>
        <taxon>Ecdysozoa</taxon>
        <taxon>Arthropoda</taxon>
        <taxon>Chelicerata</taxon>
        <taxon>Arachnida</taxon>
        <taxon>Araneae</taxon>
        <taxon>Araneomorphae</taxon>
        <taxon>Entelegynae</taxon>
        <taxon>Araneoidea</taxon>
        <taxon>Araneidae</taxon>
        <taxon>Araneus</taxon>
    </lineage>
</organism>
<evidence type="ECO:0000256" key="1">
    <source>
        <dbReference type="SAM" id="MobiDB-lite"/>
    </source>
</evidence>